<dbReference type="HAMAP" id="MF_04025">
    <property type="entry name" value="HSV_CVC2"/>
    <property type="match status" value="1"/>
</dbReference>
<dbReference type="Proteomes" id="UP000280017">
    <property type="component" value="Segment"/>
</dbReference>
<organism evidence="8">
    <name type="scientific">Spheniscid alphaherpesvirus 1</name>
    <dbReference type="NCBI Taxonomy" id="2560777"/>
    <lineage>
        <taxon>Viruses</taxon>
        <taxon>Duplodnaviria</taxon>
        <taxon>Heunggongvirae</taxon>
        <taxon>Peploviricota</taxon>
        <taxon>Herviviricetes</taxon>
        <taxon>Herpesvirales</taxon>
        <taxon>Orthoherpesviridae</taxon>
        <taxon>Alphaherpesvirinae</taxon>
        <taxon>Mardivirus</taxon>
        <taxon>Mardivirus spheniscidalpha1</taxon>
    </lineage>
</organism>
<keyword evidence="5" id="KW-0946">Virion</keyword>
<evidence type="ECO:0000313" key="8">
    <source>
        <dbReference type="EMBL" id="SCL76947.1"/>
    </source>
</evidence>
<dbReference type="GO" id="GO:0019072">
    <property type="term" value="P:viral genome packaging"/>
    <property type="evidence" value="ECO:0007669"/>
    <property type="project" value="InterPro"/>
</dbReference>
<evidence type="ECO:0000256" key="4">
    <source>
        <dbReference type="ARBA" id="ARBA00022612"/>
    </source>
</evidence>
<evidence type="ECO:0000256" key="6">
    <source>
        <dbReference type="ARBA" id="ARBA00023219"/>
    </source>
</evidence>
<dbReference type="GO" id="GO:0046718">
    <property type="term" value="P:symbiont entry into host cell"/>
    <property type="evidence" value="ECO:0007669"/>
    <property type="project" value="UniProtKB-KW"/>
</dbReference>
<evidence type="ECO:0000256" key="7">
    <source>
        <dbReference type="ARBA" id="ARBA00023296"/>
    </source>
</evidence>
<keyword evidence="7" id="KW-1160">Virus entry into host cell</keyword>
<evidence type="ECO:0000256" key="5">
    <source>
        <dbReference type="ARBA" id="ARBA00022844"/>
    </source>
</evidence>
<sequence>MAFTPFGPLRLYDGGNIYIPDSRSFIAPKFPADFWTSPVFNPPPKTADQRIEVLRARHTAASAALDNLGLKAIGIPEELERRLRPLEEQVTQVADALAALEAAASAAEAADAAADADRTSCREYVEQDCVAANESREVQISKNDSPLRYDSNLPVDFLSMVYVGRGAGGSSGVLFGTWYRALQDCLIAEHPTATRSIDYRDSRMSKTFMTTAVVSLQSCGRLYVGARHYSAFECAVLCLYLSHRAIVPHESHENNPVSFSGLVERLSLYIDTLSVRISNCGSRLCYRYNTDKLPRGQFAAVSANGRYERGALDGHIVLATLISLKVLPSYPGAIPREGPSREIDADCHAYVDDVNRAASAFLGRAQNLFLMEDQTLLRATINAITALLLLRRLLWNGNVYADKLKNSFQLGTLIPGAIASDGVCRGADGGLPRGMVKSNSNNLSFICQQYILPLYRADNTVEVSQLFPGLVALCLDAQSLRAQGAVNRHVLDVSTRKYQIGLTRLIALELGNRSRAFTTPIHEVIGTHDAVALQYEHGLGLLMQQPRLKSALEENRRLTQFNVTSDYDLLYFVCLGFIPLFASTA</sequence>
<keyword evidence="2" id="KW-0167">Capsid protein</keyword>
<name>A0A1R3T1W7_9ALPH</name>
<evidence type="ECO:0000256" key="1">
    <source>
        <dbReference type="ARBA" id="ARBA00022524"/>
    </source>
</evidence>
<dbReference type="Pfam" id="PF01499">
    <property type="entry name" value="Herpes_UL25"/>
    <property type="match status" value="1"/>
</dbReference>
<evidence type="ECO:0000256" key="2">
    <source>
        <dbReference type="ARBA" id="ARBA00022561"/>
    </source>
</evidence>
<gene>
    <name evidence="8" type="primary">UL25</name>
</gene>
<keyword evidence="3" id="KW-1048">Host nucleus</keyword>
<dbReference type="InterPro" id="IPR002493">
    <property type="entry name" value="Herpes_UL25"/>
</dbReference>
<dbReference type="GO" id="GO:0043657">
    <property type="term" value="C:host cell"/>
    <property type="evidence" value="ECO:0007669"/>
    <property type="project" value="GOC"/>
</dbReference>
<evidence type="ECO:0000256" key="3">
    <source>
        <dbReference type="ARBA" id="ARBA00022562"/>
    </source>
</evidence>
<dbReference type="GO" id="GO:0019028">
    <property type="term" value="C:viral capsid"/>
    <property type="evidence" value="ECO:0007669"/>
    <property type="project" value="UniProtKB-KW"/>
</dbReference>
<accession>A0A1R3T1W7</accession>
<keyword evidence="1" id="KW-1163">Viral penetration into host nucleus</keyword>
<dbReference type="EMBL" id="LT608136">
    <property type="protein sequence ID" value="SCL76947.1"/>
    <property type="molecule type" value="Genomic_DNA"/>
</dbReference>
<keyword evidence="4" id="KW-1188">Viral release from host cell</keyword>
<protein>
    <submittedName>
        <fullName evidence="8">DNA packaging tegument protein UL25</fullName>
    </submittedName>
</protein>
<keyword evidence="6" id="KW-0231">Viral genome packaging</keyword>
<dbReference type="GO" id="GO:0075732">
    <property type="term" value="P:viral penetration into host nucleus"/>
    <property type="evidence" value="ECO:0007669"/>
    <property type="project" value="UniProtKB-KW"/>
</dbReference>
<reference evidence="8" key="1">
    <citation type="submission" date="2016-08" db="EMBL/GenBank/DDBJ databases">
        <authorList>
            <person name="Seilhamer J.J."/>
        </authorList>
    </citation>
    <scope>NUCLEOTIDE SEQUENCE</scope>
    <source>
        <strain evidence="8">Lib01003</strain>
    </source>
</reference>
<proteinExistence type="inferred from homology"/>